<sequence length="153" mass="16947">MRIPTPAGFPYTWNSFHLQVIHTILLMLSVPIHRPLNKCLNSNSDINSSSSSIARINSYNNNNNTHSNCNEIKTAPKSNIHNCNIKIINNGDNNDIYKNHSRLDAGFMLPFRHFRYTMGAGGSAEVITEVAISRRLAHAPVGADRPLGLLPGE</sequence>
<dbReference type="Proteomes" id="UP000735302">
    <property type="component" value="Unassembled WGS sequence"/>
</dbReference>
<comment type="caution">
    <text evidence="1">The sequence shown here is derived from an EMBL/GenBank/DDBJ whole genome shotgun (WGS) entry which is preliminary data.</text>
</comment>
<organism evidence="1 2">
    <name type="scientific">Plakobranchus ocellatus</name>
    <dbReference type="NCBI Taxonomy" id="259542"/>
    <lineage>
        <taxon>Eukaryota</taxon>
        <taxon>Metazoa</taxon>
        <taxon>Spiralia</taxon>
        <taxon>Lophotrochozoa</taxon>
        <taxon>Mollusca</taxon>
        <taxon>Gastropoda</taxon>
        <taxon>Heterobranchia</taxon>
        <taxon>Euthyneura</taxon>
        <taxon>Panpulmonata</taxon>
        <taxon>Sacoglossa</taxon>
        <taxon>Placobranchoidea</taxon>
        <taxon>Plakobranchidae</taxon>
        <taxon>Plakobranchus</taxon>
    </lineage>
</organism>
<dbReference type="EMBL" id="BLXT01008388">
    <property type="protein sequence ID" value="GFO48363.1"/>
    <property type="molecule type" value="Genomic_DNA"/>
</dbReference>
<keyword evidence="2" id="KW-1185">Reference proteome</keyword>
<evidence type="ECO:0000313" key="1">
    <source>
        <dbReference type="EMBL" id="GFO48363.1"/>
    </source>
</evidence>
<name>A0AAV4DVT4_9GAST</name>
<protein>
    <submittedName>
        <fullName evidence="1">Uncharacterized protein</fullName>
    </submittedName>
</protein>
<accession>A0AAV4DVT4</accession>
<evidence type="ECO:0000313" key="2">
    <source>
        <dbReference type="Proteomes" id="UP000735302"/>
    </source>
</evidence>
<reference evidence="1 2" key="1">
    <citation type="journal article" date="2021" name="Elife">
        <title>Chloroplast acquisition without the gene transfer in kleptoplastic sea slugs, Plakobranchus ocellatus.</title>
        <authorList>
            <person name="Maeda T."/>
            <person name="Takahashi S."/>
            <person name="Yoshida T."/>
            <person name="Shimamura S."/>
            <person name="Takaki Y."/>
            <person name="Nagai Y."/>
            <person name="Toyoda A."/>
            <person name="Suzuki Y."/>
            <person name="Arimoto A."/>
            <person name="Ishii H."/>
            <person name="Satoh N."/>
            <person name="Nishiyama T."/>
            <person name="Hasebe M."/>
            <person name="Maruyama T."/>
            <person name="Minagawa J."/>
            <person name="Obokata J."/>
            <person name="Shigenobu S."/>
        </authorList>
    </citation>
    <scope>NUCLEOTIDE SEQUENCE [LARGE SCALE GENOMIC DNA]</scope>
</reference>
<gene>
    <name evidence="1" type="ORF">PoB_007486800</name>
</gene>
<proteinExistence type="predicted"/>
<dbReference type="AlphaFoldDB" id="A0AAV4DVT4"/>